<evidence type="ECO:0000313" key="4">
    <source>
        <dbReference type="Proteomes" id="UP001515480"/>
    </source>
</evidence>
<gene>
    <name evidence="3" type="ORF">AB1Y20_023252</name>
</gene>
<feature type="coiled-coil region" evidence="1">
    <location>
        <begin position="332"/>
        <end position="359"/>
    </location>
</feature>
<feature type="region of interest" description="Disordered" evidence="2">
    <location>
        <begin position="149"/>
        <end position="168"/>
    </location>
</feature>
<keyword evidence="4" id="KW-1185">Reference proteome</keyword>
<evidence type="ECO:0000313" key="3">
    <source>
        <dbReference type="EMBL" id="KAL1519744.1"/>
    </source>
</evidence>
<organism evidence="3 4">
    <name type="scientific">Prymnesium parvum</name>
    <name type="common">Toxic golden alga</name>
    <dbReference type="NCBI Taxonomy" id="97485"/>
    <lineage>
        <taxon>Eukaryota</taxon>
        <taxon>Haptista</taxon>
        <taxon>Haptophyta</taxon>
        <taxon>Prymnesiophyceae</taxon>
        <taxon>Prymnesiales</taxon>
        <taxon>Prymnesiaceae</taxon>
        <taxon>Prymnesium</taxon>
    </lineage>
</organism>
<dbReference type="EMBL" id="JBGBPQ010000009">
    <property type="protein sequence ID" value="KAL1519744.1"/>
    <property type="molecule type" value="Genomic_DNA"/>
</dbReference>
<reference evidence="3 4" key="1">
    <citation type="journal article" date="2024" name="Science">
        <title>Giant polyketide synthase enzymes in the biosynthesis of giant marine polyether toxins.</title>
        <authorList>
            <person name="Fallon T.R."/>
            <person name="Shende V.V."/>
            <person name="Wierzbicki I.H."/>
            <person name="Pendleton A.L."/>
            <person name="Watervoot N.F."/>
            <person name="Auber R.P."/>
            <person name="Gonzalez D.J."/>
            <person name="Wisecaver J.H."/>
            <person name="Moore B.S."/>
        </authorList>
    </citation>
    <scope>NUCLEOTIDE SEQUENCE [LARGE SCALE GENOMIC DNA]</scope>
    <source>
        <strain evidence="3 4">12B1</strain>
    </source>
</reference>
<comment type="caution">
    <text evidence="3">The sequence shown here is derived from an EMBL/GenBank/DDBJ whole genome shotgun (WGS) entry which is preliminary data.</text>
</comment>
<feature type="region of interest" description="Disordered" evidence="2">
    <location>
        <begin position="215"/>
        <end position="240"/>
    </location>
</feature>
<protein>
    <submittedName>
        <fullName evidence="3">Uncharacterized protein</fullName>
    </submittedName>
</protein>
<dbReference type="Proteomes" id="UP001515480">
    <property type="component" value="Unassembled WGS sequence"/>
</dbReference>
<name>A0AB34JGF5_PRYPA</name>
<sequence length="373" mass="42065">MITEVDDANDSATSKITWTKERDIALLGQIVKVGKAAFETNRGGGKSKDGNKQLTQEQIWAGPGGIVSVLKQDYGHLFQGVKWPSTQSVINHITHKQSGLIFKFKHLYTSGMEQSEPAEGGTEGTKDERPLGEFETLLIEVAELYNEVKAEKEKAESEKDADIRKTDSRNEFMQDAACKGDFEAMSKEERTICAPSVLGNFAMRKAARAKRAASVIDVEEEGSSSSSSRSNSAKKANHRRITVRQYMEEQYLPETDFAKIVNKEKPTPGWTLLSDEDTLLYGFDQPTLEKKMSMMDATTSFREQVTINLNEFTETVNKKKLQHMELVEKNRSAERTRELDLAEREMKLKEEKYKADAEEKKAMMELLAKLANK</sequence>
<dbReference type="AlphaFoldDB" id="A0AB34JGF5"/>
<keyword evidence="1" id="KW-0175">Coiled coil</keyword>
<evidence type="ECO:0000256" key="2">
    <source>
        <dbReference type="SAM" id="MobiDB-lite"/>
    </source>
</evidence>
<proteinExistence type="predicted"/>
<evidence type="ECO:0000256" key="1">
    <source>
        <dbReference type="SAM" id="Coils"/>
    </source>
</evidence>
<accession>A0AB34JGF5</accession>